<dbReference type="EMBL" id="UGOL01000001">
    <property type="protein sequence ID" value="STX79265.1"/>
    <property type="molecule type" value="Genomic_DNA"/>
</dbReference>
<dbReference type="Proteomes" id="UP000254631">
    <property type="component" value="Unassembled WGS sequence"/>
</dbReference>
<dbReference type="SMR" id="A0A128HGX5"/>
<dbReference type="AlphaFoldDB" id="A0A128HGX5"/>
<sequence>MKLGSLLILFFNALAIPKAYSEITSPHKVFNYPVEAIYLIVVPNSNGGISWGYSYEGACKMLGDDYFWGIVPSKSVSPACYTLPSLNMIIGTDSWFCADGSISYFNTPAHFCSDTFECPDGSWVLSTDKSICEREDLPCIPDPQNVSEEQLLAAIAYGESHWSNIYEEMAAIASATLRSKEAKHYKTINELVKKSPNFSYVTSHPDDPKRRNERYYNVMCSIDSKGVDLAYKAAQNALNHGIDYSNGACFWDGLDLKAKGTQAYRYLQGFKISQKEHNVLGVDEPPLLNKKGAKGKIYNFTYVSTAGIGKSIFWKLSDDFLVAWGGKQCI</sequence>
<name>A0A128HGX5_LEGPN</name>
<evidence type="ECO:0000313" key="2">
    <source>
        <dbReference type="EMBL" id="STX79265.1"/>
    </source>
</evidence>
<proteinExistence type="predicted"/>
<protein>
    <submittedName>
        <fullName evidence="2">Uncharacterized protein</fullName>
    </submittedName>
</protein>
<evidence type="ECO:0000256" key="1">
    <source>
        <dbReference type="SAM" id="SignalP"/>
    </source>
</evidence>
<evidence type="ECO:0000313" key="3">
    <source>
        <dbReference type="Proteomes" id="UP000254631"/>
    </source>
</evidence>
<keyword evidence="1" id="KW-0732">Signal</keyword>
<organism evidence="2 3">
    <name type="scientific">Legionella pneumophila</name>
    <dbReference type="NCBI Taxonomy" id="446"/>
    <lineage>
        <taxon>Bacteria</taxon>
        <taxon>Pseudomonadati</taxon>
        <taxon>Pseudomonadota</taxon>
        <taxon>Gammaproteobacteria</taxon>
        <taxon>Legionellales</taxon>
        <taxon>Legionellaceae</taxon>
        <taxon>Legionella</taxon>
    </lineage>
</organism>
<dbReference type="RefSeq" id="WP_011946189.1">
    <property type="nucleotide sequence ID" value="NZ_BBUK01000039.1"/>
</dbReference>
<gene>
    <name evidence="2" type="ORF">NCTC12000_01254</name>
</gene>
<feature type="chain" id="PRO_5014245219" evidence="1">
    <location>
        <begin position="22"/>
        <end position="330"/>
    </location>
</feature>
<feature type="signal peptide" evidence="1">
    <location>
        <begin position="1"/>
        <end position="21"/>
    </location>
</feature>
<accession>A0A128HGX5</accession>
<reference evidence="2 3" key="1">
    <citation type="submission" date="2018-06" db="EMBL/GenBank/DDBJ databases">
        <authorList>
            <consortium name="Pathogen Informatics"/>
            <person name="Doyle S."/>
        </authorList>
    </citation>
    <scope>NUCLEOTIDE SEQUENCE [LARGE SCALE GENOMIC DNA]</scope>
    <source>
        <strain evidence="2 3">NCTC12000</strain>
    </source>
</reference>